<keyword evidence="1" id="KW-0472">Membrane</keyword>
<evidence type="ECO:0000313" key="2">
    <source>
        <dbReference type="EMBL" id="UUX50034.1"/>
    </source>
</evidence>
<dbReference type="KEGG" id="naci:NUH88_21920"/>
<dbReference type="Pfam" id="PF03334">
    <property type="entry name" value="PhaG_MnhG_YufB"/>
    <property type="match status" value="1"/>
</dbReference>
<reference evidence="2" key="1">
    <citation type="submission" date="2022-08" db="EMBL/GenBank/DDBJ databases">
        <title>Nisaea acidiphila sp. nov., isolated from a marine algal debris and emended description of the genus Nisaea Urios et al. 2008.</title>
        <authorList>
            <person name="Kwon K."/>
        </authorList>
    </citation>
    <scope>NUCLEOTIDE SEQUENCE</scope>
    <source>
        <strain evidence="2">MEBiC11861</strain>
    </source>
</reference>
<dbReference type="AlphaFoldDB" id="A0A9J7AT48"/>
<dbReference type="GO" id="GO:0015385">
    <property type="term" value="F:sodium:proton antiporter activity"/>
    <property type="evidence" value="ECO:0007669"/>
    <property type="project" value="TreeGrafter"/>
</dbReference>
<keyword evidence="1" id="KW-0812">Transmembrane</keyword>
<dbReference type="PANTHER" id="PTHR34703">
    <property type="entry name" value="ANTIPORTER SUBUNIT MNHG2-RELATED"/>
    <property type="match status" value="1"/>
</dbReference>
<organism evidence="2 3">
    <name type="scientific">Nisaea acidiphila</name>
    <dbReference type="NCBI Taxonomy" id="1862145"/>
    <lineage>
        <taxon>Bacteria</taxon>
        <taxon>Pseudomonadati</taxon>
        <taxon>Pseudomonadota</taxon>
        <taxon>Alphaproteobacteria</taxon>
        <taxon>Rhodospirillales</taxon>
        <taxon>Thalassobaculaceae</taxon>
        <taxon>Nisaea</taxon>
    </lineage>
</organism>
<dbReference type="EMBL" id="CP102480">
    <property type="protein sequence ID" value="UUX50034.1"/>
    <property type="molecule type" value="Genomic_DNA"/>
</dbReference>
<evidence type="ECO:0000313" key="3">
    <source>
        <dbReference type="Proteomes" id="UP001060336"/>
    </source>
</evidence>
<feature type="transmembrane region" description="Helical" evidence="1">
    <location>
        <begin position="51"/>
        <end position="78"/>
    </location>
</feature>
<feature type="transmembrane region" description="Helical" evidence="1">
    <location>
        <begin position="12"/>
        <end position="31"/>
    </location>
</feature>
<dbReference type="RefSeq" id="WP_257769019.1">
    <property type="nucleotide sequence ID" value="NZ_CP102480.1"/>
</dbReference>
<gene>
    <name evidence="2" type="primary">mnhG</name>
    <name evidence="2" type="ORF">NUH88_21920</name>
</gene>
<protein>
    <submittedName>
        <fullName evidence="2">Monovalent cation/H(+) antiporter subunit G</fullName>
    </submittedName>
</protein>
<sequence length="114" mass="12570">MMEIVIDILSWGFILAGVFFVFIGTLGMLRLPDFYTRLHAAGITDTMGMELLLIGMMLQAGWSLATVKLLMISLFIFFTSPTATHALANAANSVGLRPYGVPEKDLRRTSKEDV</sequence>
<evidence type="ECO:0000256" key="1">
    <source>
        <dbReference type="SAM" id="Phobius"/>
    </source>
</evidence>
<name>A0A9J7AT48_9PROT</name>
<proteinExistence type="predicted"/>
<accession>A0A9J7AT48</accession>
<keyword evidence="3" id="KW-1185">Reference proteome</keyword>
<dbReference type="InterPro" id="IPR005133">
    <property type="entry name" value="PhaG_MnhG_YufB"/>
</dbReference>
<dbReference type="Proteomes" id="UP001060336">
    <property type="component" value="Chromosome"/>
</dbReference>
<keyword evidence="1" id="KW-1133">Transmembrane helix</keyword>
<dbReference type="NCBIfam" id="TIGR01300">
    <property type="entry name" value="CPA3_mnhG_phaG"/>
    <property type="match status" value="1"/>
</dbReference>
<dbReference type="PANTHER" id="PTHR34703:SF1">
    <property type="entry name" value="ANTIPORTER SUBUNIT MNHG2-RELATED"/>
    <property type="match status" value="1"/>
</dbReference>